<dbReference type="Proteomes" id="UP000676409">
    <property type="component" value="Chromosome"/>
</dbReference>
<protein>
    <submittedName>
        <fullName evidence="2">MarR family transcriptional regulator</fullName>
    </submittedName>
</protein>
<sequence>MNASAQSPSPAEVAALAEALRPALLRLSRRLRQQSQSLGLSPLDAMILGAIRKVEGIGVSELADREQMSRPTMSAHVKRLEAAGYVARLEPDAEDRRRVGLNLTAKGAKALDAVRRRRNDWLAQELAKLPPEAREALAAAIAPLALLAGERP</sequence>
<dbReference type="EMBL" id="CP073078">
    <property type="protein sequence ID" value="QUD87351.1"/>
    <property type="molecule type" value="Genomic_DNA"/>
</dbReference>
<dbReference type="PANTHER" id="PTHR39515:SF2">
    <property type="entry name" value="HTH-TYPE TRANSCRIPTIONAL REGULATOR RV0880"/>
    <property type="match status" value="1"/>
</dbReference>
<evidence type="ECO:0000313" key="2">
    <source>
        <dbReference type="EMBL" id="QUD87351.1"/>
    </source>
</evidence>
<dbReference type="GO" id="GO:0003700">
    <property type="term" value="F:DNA-binding transcription factor activity"/>
    <property type="evidence" value="ECO:0007669"/>
    <property type="project" value="InterPro"/>
</dbReference>
<proteinExistence type="predicted"/>
<reference evidence="2" key="1">
    <citation type="submission" date="2021-04" db="EMBL/GenBank/DDBJ databases">
        <title>The complete genome sequence of Caulobacter sp. S6.</title>
        <authorList>
            <person name="Tang Y."/>
            <person name="Ouyang W."/>
            <person name="Liu Q."/>
            <person name="Huang B."/>
            <person name="Guo Z."/>
            <person name="Lei P."/>
        </authorList>
    </citation>
    <scope>NUCLEOTIDE SEQUENCE</scope>
    <source>
        <strain evidence="2">S6</strain>
    </source>
</reference>
<dbReference type="Gene3D" id="1.10.10.10">
    <property type="entry name" value="Winged helix-like DNA-binding domain superfamily/Winged helix DNA-binding domain"/>
    <property type="match status" value="1"/>
</dbReference>
<dbReference type="AlphaFoldDB" id="A0A975FY74"/>
<dbReference type="InterPro" id="IPR036388">
    <property type="entry name" value="WH-like_DNA-bd_sf"/>
</dbReference>
<evidence type="ECO:0000259" key="1">
    <source>
        <dbReference type="PROSITE" id="PS50995"/>
    </source>
</evidence>
<dbReference type="RefSeq" id="WP_211937403.1">
    <property type="nucleotide sequence ID" value="NZ_CP073078.1"/>
</dbReference>
<dbReference type="PANTHER" id="PTHR39515">
    <property type="entry name" value="CONSERVED PROTEIN"/>
    <property type="match status" value="1"/>
</dbReference>
<dbReference type="CDD" id="cd00090">
    <property type="entry name" value="HTH_ARSR"/>
    <property type="match status" value="1"/>
</dbReference>
<dbReference type="SUPFAM" id="SSF46785">
    <property type="entry name" value="Winged helix' DNA-binding domain"/>
    <property type="match status" value="1"/>
</dbReference>
<dbReference type="InterPro" id="IPR011991">
    <property type="entry name" value="ArsR-like_HTH"/>
</dbReference>
<dbReference type="PROSITE" id="PS50995">
    <property type="entry name" value="HTH_MARR_2"/>
    <property type="match status" value="1"/>
</dbReference>
<dbReference type="Pfam" id="PF12802">
    <property type="entry name" value="MarR_2"/>
    <property type="match status" value="1"/>
</dbReference>
<dbReference type="KEGG" id="caul:KCG34_20210"/>
<name>A0A975FY74_9CAUL</name>
<dbReference type="InterPro" id="IPR036390">
    <property type="entry name" value="WH_DNA-bd_sf"/>
</dbReference>
<keyword evidence="3" id="KW-1185">Reference proteome</keyword>
<organism evidence="2 3">
    <name type="scientific">Phenylobacterium montanum</name>
    <dbReference type="NCBI Taxonomy" id="2823693"/>
    <lineage>
        <taxon>Bacteria</taxon>
        <taxon>Pseudomonadati</taxon>
        <taxon>Pseudomonadota</taxon>
        <taxon>Alphaproteobacteria</taxon>
        <taxon>Caulobacterales</taxon>
        <taxon>Caulobacteraceae</taxon>
        <taxon>Phenylobacterium</taxon>
    </lineage>
</organism>
<dbReference type="InterPro" id="IPR000835">
    <property type="entry name" value="HTH_MarR-typ"/>
</dbReference>
<evidence type="ECO:0000313" key="3">
    <source>
        <dbReference type="Proteomes" id="UP000676409"/>
    </source>
</evidence>
<accession>A0A975FY74</accession>
<dbReference type="SMART" id="SM00347">
    <property type="entry name" value="HTH_MARR"/>
    <property type="match status" value="1"/>
</dbReference>
<gene>
    <name evidence="2" type="ORF">KCG34_20210</name>
</gene>
<dbReference type="InterPro" id="IPR052526">
    <property type="entry name" value="HTH-type_Bedaq_tolerance"/>
</dbReference>
<feature type="domain" description="HTH marR-type" evidence="1">
    <location>
        <begin position="13"/>
        <end position="146"/>
    </location>
</feature>